<keyword evidence="3" id="KW-1185">Reference proteome</keyword>
<feature type="transmembrane region" description="Helical" evidence="1">
    <location>
        <begin position="35"/>
        <end position="56"/>
    </location>
</feature>
<evidence type="ECO:0000256" key="1">
    <source>
        <dbReference type="SAM" id="Phobius"/>
    </source>
</evidence>
<organism evidence="2 3">
    <name type="scientific">Psychroflexus aurantiacus</name>
    <dbReference type="NCBI Taxonomy" id="2709310"/>
    <lineage>
        <taxon>Bacteria</taxon>
        <taxon>Pseudomonadati</taxon>
        <taxon>Bacteroidota</taxon>
        <taxon>Flavobacteriia</taxon>
        <taxon>Flavobacteriales</taxon>
        <taxon>Flavobacteriaceae</taxon>
        <taxon>Psychroflexus</taxon>
    </lineage>
</organism>
<keyword evidence="1" id="KW-0812">Transmembrane</keyword>
<dbReference type="AlphaFoldDB" id="A0A6B3R5S2"/>
<keyword evidence="1" id="KW-1133">Transmembrane helix</keyword>
<proteinExistence type="predicted"/>
<dbReference type="RefSeq" id="WP_093368917.1">
    <property type="nucleotide sequence ID" value="NZ_JAAIKD010000005.1"/>
</dbReference>
<dbReference type="Proteomes" id="UP000478505">
    <property type="component" value="Unassembled WGS sequence"/>
</dbReference>
<sequence length="66" mass="7490">MKYFIYFLMLSAVGLMIFSGTLVNPDDLVGDKKSFTGVLGILVCLCIIILLFILLLSRKLKQKYEE</sequence>
<keyword evidence="1" id="KW-0472">Membrane</keyword>
<protein>
    <submittedName>
        <fullName evidence="2">Uncharacterized protein</fullName>
    </submittedName>
</protein>
<comment type="caution">
    <text evidence="2">The sequence shown here is derived from an EMBL/GenBank/DDBJ whole genome shotgun (WGS) entry which is preliminary data.</text>
</comment>
<name>A0A6B3R5S2_9FLAO</name>
<gene>
    <name evidence="2" type="ORF">G3567_09545</name>
</gene>
<accession>A0A6B3R5S2</accession>
<reference evidence="2 3" key="1">
    <citation type="submission" date="2020-02" db="EMBL/GenBank/DDBJ databases">
        <title>Flavobacteriaceae Psychroflexus bacterium YR1-1, complete genome.</title>
        <authorList>
            <person name="Li Y."/>
            <person name="Wu S."/>
        </authorList>
    </citation>
    <scope>NUCLEOTIDE SEQUENCE [LARGE SCALE GENOMIC DNA]</scope>
    <source>
        <strain evidence="2 3">YR1-1</strain>
    </source>
</reference>
<evidence type="ECO:0000313" key="2">
    <source>
        <dbReference type="EMBL" id="NEV94385.1"/>
    </source>
</evidence>
<dbReference type="EMBL" id="JAAIKD010000005">
    <property type="protein sequence ID" value="NEV94385.1"/>
    <property type="molecule type" value="Genomic_DNA"/>
</dbReference>
<evidence type="ECO:0000313" key="3">
    <source>
        <dbReference type="Proteomes" id="UP000478505"/>
    </source>
</evidence>